<dbReference type="AlphaFoldDB" id="A0A8S1QQV2"/>
<proteinExistence type="predicted"/>
<keyword evidence="1" id="KW-0472">Membrane</keyword>
<reference evidence="2" key="1">
    <citation type="submission" date="2021-01" db="EMBL/GenBank/DDBJ databases">
        <authorList>
            <consortium name="Genoscope - CEA"/>
            <person name="William W."/>
        </authorList>
    </citation>
    <scope>NUCLEOTIDE SEQUENCE</scope>
</reference>
<evidence type="ECO:0000313" key="2">
    <source>
        <dbReference type="EMBL" id="CAD8118138.1"/>
    </source>
</evidence>
<sequence>MPTISKIIKTKKKSQQVLVLLQLNQFCQSLMQYLLSPYSLLKEKALVKNQPFVNSFQKKITFKYVLVKHSLNMQMKKKINLHVRLILLFIGLQINVLITL</sequence>
<name>A0A8S1QQV2_PARPR</name>
<dbReference type="Proteomes" id="UP000688137">
    <property type="component" value="Unassembled WGS sequence"/>
</dbReference>
<organism evidence="2 3">
    <name type="scientific">Paramecium primaurelia</name>
    <dbReference type="NCBI Taxonomy" id="5886"/>
    <lineage>
        <taxon>Eukaryota</taxon>
        <taxon>Sar</taxon>
        <taxon>Alveolata</taxon>
        <taxon>Ciliophora</taxon>
        <taxon>Intramacronucleata</taxon>
        <taxon>Oligohymenophorea</taxon>
        <taxon>Peniculida</taxon>
        <taxon>Parameciidae</taxon>
        <taxon>Paramecium</taxon>
    </lineage>
</organism>
<evidence type="ECO:0000313" key="3">
    <source>
        <dbReference type="Proteomes" id="UP000688137"/>
    </source>
</evidence>
<keyword evidence="1" id="KW-1133">Transmembrane helix</keyword>
<keyword evidence="3" id="KW-1185">Reference proteome</keyword>
<keyword evidence="1" id="KW-0812">Transmembrane</keyword>
<accession>A0A8S1QQV2</accession>
<evidence type="ECO:0000256" key="1">
    <source>
        <dbReference type="SAM" id="Phobius"/>
    </source>
</evidence>
<evidence type="ECO:0008006" key="4">
    <source>
        <dbReference type="Google" id="ProtNLM"/>
    </source>
</evidence>
<feature type="transmembrane region" description="Helical" evidence="1">
    <location>
        <begin position="81"/>
        <end position="98"/>
    </location>
</feature>
<gene>
    <name evidence="2" type="ORF">PPRIM_AZ9-3.1.T2260007</name>
</gene>
<comment type="caution">
    <text evidence="2">The sequence shown here is derived from an EMBL/GenBank/DDBJ whole genome shotgun (WGS) entry which is preliminary data.</text>
</comment>
<protein>
    <recommendedName>
        <fullName evidence="4">Transmembrane protein</fullName>
    </recommendedName>
</protein>
<dbReference type="EMBL" id="CAJJDM010000235">
    <property type="protein sequence ID" value="CAD8118138.1"/>
    <property type="molecule type" value="Genomic_DNA"/>
</dbReference>